<evidence type="ECO:0000259" key="1">
    <source>
        <dbReference type="Pfam" id="PF13761"/>
    </source>
</evidence>
<protein>
    <submittedName>
        <fullName evidence="2">Saccharopine dehydrogenase</fullName>
    </submittedName>
</protein>
<name>A0A160DWF0_9GAMM</name>
<dbReference type="AlphaFoldDB" id="A0A160DWF0"/>
<evidence type="ECO:0000313" key="3">
    <source>
        <dbReference type="Proteomes" id="UP000076830"/>
    </source>
</evidence>
<organism evidence="2 3">
    <name type="scientific">Dokdonella koreensis DS-123</name>
    <dbReference type="NCBI Taxonomy" id="1300342"/>
    <lineage>
        <taxon>Bacteria</taxon>
        <taxon>Pseudomonadati</taxon>
        <taxon>Pseudomonadota</taxon>
        <taxon>Gammaproteobacteria</taxon>
        <taxon>Lysobacterales</taxon>
        <taxon>Rhodanobacteraceae</taxon>
        <taxon>Dokdonella</taxon>
    </lineage>
</organism>
<feature type="domain" description="DUF4166" evidence="1">
    <location>
        <begin position="36"/>
        <end position="189"/>
    </location>
</feature>
<reference evidence="2 3" key="1">
    <citation type="submission" date="2016-04" db="EMBL/GenBank/DDBJ databases">
        <title>Complete genome sequence of Dokdonella koreensis DS-123T.</title>
        <authorList>
            <person name="Kim J.F."/>
            <person name="Lee H."/>
            <person name="Kwak M.-J."/>
        </authorList>
    </citation>
    <scope>NUCLEOTIDE SEQUENCE [LARGE SCALE GENOMIC DNA]</scope>
    <source>
        <strain evidence="2 3">DS-123</strain>
    </source>
</reference>
<sequence>MGASGTAPERATAAPAADGPAPLFQRLLGERALAALPARVQRIHRADRSRDYAGQAQVTRGTTRFSRLCGRLLRLPPDVLHPLSVRIVPGATGERWTRRFGPHRLASALSARGGCLVERIGPVALAFRLAVREGTLQWALERVRVAGVPVPCALLDVNAREYVHAGRYRFEVTVRLPRGALLIAYAGWLDVD</sequence>
<proteinExistence type="predicted"/>
<dbReference type="Proteomes" id="UP000076830">
    <property type="component" value="Chromosome"/>
</dbReference>
<dbReference type="KEGG" id="dko:I596_2954"/>
<keyword evidence="3" id="KW-1185">Reference proteome</keyword>
<evidence type="ECO:0000313" key="2">
    <source>
        <dbReference type="EMBL" id="ANB18947.1"/>
    </source>
</evidence>
<dbReference type="InterPro" id="IPR025311">
    <property type="entry name" value="DUF4166"/>
</dbReference>
<dbReference type="EMBL" id="CP015249">
    <property type="protein sequence ID" value="ANB18947.1"/>
    <property type="molecule type" value="Genomic_DNA"/>
</dbReference>
<gene>
    <name evidence="2" type="ORF">I596_2954</name>
</gene>
<dbReference type="STRING" id="1300342.I596_2954"/>
<accession>A0A160DWF0</accession>
<dbReference type="Pfam" id="PF13761">
    <property type="entry name" value="DUF4166"/>
    <property type="match status" value="1"/>
</dbReference>